<dbReference type="Proteomes" id="UP000447434">
    <property type="component" value="Chromosome 11"/>
</dbReference>
<dbReference type="GO" id="GO:0009611">
    <property type="term" value="P:response to wounding"/>
    <property type="evidence" value="ECO:0007669"/>
    <property type="project" value="UniProtKB-UniRule"/>
</dbReference>
<proteinExistence type="inferred from homology"/>
<feature type="region of interest" description="Disordered" evidence="3">
    <location>
        <begin position="1"/>
        <end position="20"/>
    </location>
</feature>
<evidence type="ECO:0000256" key="2">
    <source>
        <dbReference type="RuleBase" id="RU369065"/>
    </source>
</evidence>
<dbReference type="OrthoDB" id="1937734at2759"/>
<dbReference type="Pfam" id="PF06200">
    <property type="entry name" value="tify"/>
    <property type="match status" value="1"/>
</dbReference>
<reference evidence="5" key="1">
    <citation type="journal article" date="2020" name="Nat. Commun.">
        <title>Genome sequence of the cluster root forming white lupin.</title>
        <authorList>
            <person name="Hufnagel B."/>
            <person name="Marques A."/>
            <person name="Soriano A."/>
            <person name="Marques L."/>
            <person name="Divol F."/>
            <person name="Doumas P."/>
            <person name="Sallet E."/>
            <person name="Mancinotti D."/>
            <person name="Carrere S."/>
            <person name="Marande W."/>
            <person name="Arribat S."/>
            <person name="Keller J."/>
            <person name="Huneau C."/>
            <person name="Blein T."/>
            <person name="Aime D."/>
            <person name="Laguerre M."/>
            <person name="Taylor J."/>
            <person name="Schubert V."/>
            <person name="Nelson M."/>
            <person name="Geu-Flores F."/>
            <person name="Crespi M."/>
            <person name="Gallardo-Guerrero K."/>
            <person name="Delaux P.-M."/>
            <person name="Salse J."/>
            <person name="Berges H."/>
            <person name="Guyot R."/>
            <person name="Gouzy J."/>
            <person name="Peret B."/>
        </authorList>
    </citation>
    <scope>NUCLEOTIDE SEQUENCE [LARGE SCALE GENOMIC DNA]</scope>
    <source>
        <strain evidence="5">cv. Amiga</strain>
    </source>
</reference>
<protein>
    <recommendedName>
        <fullName evidence="2">Protein TIFY</fullName>
    </recommendedName>
    <alternativeName>
        <fullName evidence="2">Jasmonate ZIM domain-containing protein</fullName>
    </alternativeName>
</protein>
<keyword evidence="5" id="KW-1185">Reference proteome</keyword>
<evidence type="ECO:0000313" key="5">
    <source>
        <dbReference type="Proteomes" id="UP000447434"/>
    </source>
</evidence>
<comment type="similarity">
    <text evidence="1 2">Belongs to the TIFY/JAZ family.</text>
</comment>
<dbReference type="PROSITE" id="PS51320">
    <property type="entry name" value="TIFY"/>
    <property type="match status" value="1"/>
</dbReference>
<feature type="compositionally biased region" description="Polar residues" evidence="3">
    <location>
        <begin position="1"/>
        <end position="11"/>
    </location>
</feature>
<dbReference type="PANTHER" id="PTHR33077">
    <property type="entry name" value="PROTEIN TIFY 4A-RELATED-RELATED"/>
    <property type="match status" value="1"/>
</dbReference>
<comment type="caution">
    <text evidence="4">The sequence shown here is derived from an EMBL/GenBank/DDBJ whole genome shotgun (WGS) entry which is preliminary data.</text>
</comment>
<evidence type="ECO:0000256" key="1">
    <source>
        <dbReference type="ARBA" id="ARBA00008614"/>
    </source>
</evidence>
<dbReference type="GO" id="GO:2000022">
    <property type="term" value="P:regulation of jasmonic acid mediated signaling pathway"/>
    <property type="evidence" value="ECO:0007669"/>
    <property type="project" value="UniProtKB-UniRule"/>
</dbReference>
<evidence type="ECO:0000256" key="3">
    <source>
        <dbReference type="SAM" id="MobiDB-lite"/>
    </source>
</evidence>
<comment type="domain">
    <text evidence="2">The jas domain is required for interaction with COI1.</text>
</comment>
<keyword evidence="2" id="KW-1184">Jasmonic acid signaling pathway</keyword>
<dbReference type="AlphaFoldDB" id="A0A6A4PSY9"/>
<dbReference type="GO" id="GO:0005634">
    <property type="term" value="C:nucleus"/>
    <property type="evidence" value="ECO:0007669"/>
    <property type="project" value="UniProtKB-SubCell"/>
</dbReference>
<accession>A0A6A4PSY9</accession>
<comment type="function">
    <text evidence="2">Repressor of jasmonate responses.</text>
</comment>
<dbReference type="EMBL" id="WOCE01000011">
    <property type="protein sequence ID" value="KAE9604658.1"/>
    <property type="molecule type" value="Genomic_DNA"/>
</dbReference>
<dbReference type="InterPro" id="IPR040390">
    <property type="entry name" value="TIFY/JAZ"/>
</dbReference>
<dbReference type="GO" id="GO:0031347">
    <property type="term" value="P:regulation of defense response"/>
    <property type="evidence" value="ECO:0007669"/>
    <property type="project" value="UniProtKB-UniRule"/>
</dbReference>
<evidence type="ECO:0000313" key="4">
    <source>
        <dbReference type="EMBL" id="KAE9604658.1"/>
    </source>
</evidence>
<dbReference type="InterPro" id="IPR018467">
    <property type="entry name" value="CCT_CS"/>
</dbReference>
<keyword evidence="2" id="KW-0539">Nucleus</keyword>
<sequence>MSTSSEYSEFSGQIPVRSPEKTSFSQTCSLLSQYIKEKGNFGDLTLGITCNIQPIGSLETSCQSATTMNLLPTNENNMAPKNLTSSAIKTMSKGSKAAPLTIFYAGQVIIFDDVPADKANELMSFVSKGISRTQSHPTFPHNLIRTSACSITPVVPNVTIIPSSGIDSIHECSQPSSRPVVCDLPIARKASLHRFLAKRKDRIAAKAPYQITSHMGAANKPVESMSWIGLSAKSPQI</sequence>
<organism evidence="4 5">
    <name type="scientific">Lupinus albus</name>
    <name type="common">White lupine</name>
    <name type="synonym">Lupinus termis</name>
    <dbReference type="NCBI Taxonomy" id="3870"/>
    <lineage>
        <taxon>Eukaryota</taxon>
        <taxon>Viridiplantae</taxon>
        <taxon>Streptophyta</taxon>
        <taxon>Embryophyta</taxon>
        <taxon>Tracheophyta</taxon>
        <taxon>Spermatophyta</taxon>
        <taxon>Magnoliopsida</taxon>
        <taxon>eudicotyledons</taxon>
        <taxon>Gunneridae</taxon>
        <taxon>Pentapetalae</taxon>
        <taxon>rosids</taxon>
        <taxon>fabids</taxon>
        <taxon>Fabales</taxon>
        <taxon>Fabaceae</taxon>
        <taxon>Papilionoideae</taxon>
        <taxon>50 kb inversion clade</taxon>
        <taxon>genistoids sensu lato</taxon>
        <taxon>core genistoids</taxon>
        <taxon>Genisteae</taxon>
        <taxon>Lupinus</taxon>
    </lineage>
</organism>
<gene>
    <name evidence="4" type="ORF">Lalb_Chr11g0074131</name>
</gene>
<dbReference type="SMART" id="SM00979">
    <property type="entry name" value="TIFY"/>
    <property type="match status" value="1"/>
</dbReference>
<comment type="subcellular location">
    <subcellularLocation>
        <location evidence="2">Nucleus</location>
    </subcellularLocation>
</comment>
<dbReference type="InterPro" id="IPR010399">
    <property type="entry name" value="Tify_dom"/>
</dbReference>
<dbReference type="Pfam" id="PF09425">
    <property type="entry name" value="Jas_motif"/>
    <property type="match status" value="1"/>
</dbReference>
<dbReference type="PANTHER" id="PTHR33077:SF133">
    <property type="entry name" value="PROTEIN TIFY"/>
    <property type="match status" value="1"/>
</dbReference>
<name>A0A6A4PSY9_LUPAL</name>